<dbReference type="Gene3D" id="1.25.40.10">
    <property type="entry name" value="Tetratricopeptide repeat domain"/>
    <property type="match status" value="1"/>
</dbReference>
<evidence type="ECO:0000313" key="2">
    <source>
        <dbReference type="Proteomes" id="UP000184301"/>
    </source>
</evidence>
<dbReference type="EMBL" id="FQZY01000152">
    <property type="protein sequence ID" value="SHL03775.1"/>
    <property type="molecule type" value="Genomic_DNA"/>
</dbReference>
<evidence type="ECO:0008006" key="3">
    <source>
        <dbReference type="Google" id="ProtNLM"/>
    </source>
</evidence>
<dbReference type="InterPro" id="IPR011990">
    <property type="entry name" value="TPR-like_helical_dom_sf"/>
</dbReference>
<organism evidence="1 2">
    <name type="scientific">Hespellia stercorisuis DSM 15480</name>
    <dbReference type="NCBI Taxonomy" id="1121950"/>
    <lineage>
        <taxon>Bacteria</taxon>
        <taxon>Bacillati</taxon>
        <taxon>Bacillota</taxon>
        <taxon>Clostridia</taxon>
        <taxon>Lachnospirales</taxon>
        <taxon>Lachnospiraceae</taxon>
        <taxon>Hespellia</taxon>
    </lineage>
</organism>
<proteinExistence type="predicted"/>
<reference evidence="1 2" key="1">
    <citation type="submission" date="2016-11" db="EMBL/GenBank/DDBJ databases">
        <authorList>
            <person name="Jaros S."/>
            <person name="Januszkiewicz K."/>
            <person name="Wedrychowicz H."/>
        </authorList>
    </citation>
    <scope>NUCLEOTIDE SEQUENCE [LARGE SCALE GENOMIC DNA]</scope>
    <source>
        <strain evidence="1 2">DSM 15480</strain>
    </source>
</reference>
<protein>
    <recommendedName>
        <fullName evidence="3">Tetratricopeptide repeat-containing protein</fullName>
    </recommendedName>
</protein>
<evidence type="ECO:0000313" key="1">
    <source>
        <dbReference type="EMBL" id="SHL03775.1"/>
    </source>
</evidence>
<accession>A0A1M6XD94</accession>
<dbReference type="AlphaFoldDB" id="A0A1M6XD94"/>
<name>A0A1M6XD94_9FIRM</name>
<keyword evidence="2" id="KW-1185">Reference proteome</keyword>
<sequence>MLCNYPILNADILADVLKLSDGLPILVDLFLKGFKEKGVLDNNMQVRKYIRQITESLTEKELKIAQIIALLSITKANISTNLLNSVISDFNENDITILESNALIEFHPIKREIKMHDIFRDFINSYYIMQEQKYILKLYRFFKVNSTEYESAYYAILVEDISIKDLIIPTIEKAISSENFSFLLLFGEHIKNIFGFQSSIGNISNRTFCTILLGYLEGLIGVGDYPAAKEIIDRCALTIRGNNISIHLRLSLLIANLYHLQNQYQEAIASYEILLNEINSKVYGENCLKYEAKCLWGIAHSYRHEGLNYTLAEAYYREAITSAQVTNQRSIILKCRFELVTIYILQNNQIAAHFELKLIDKIFKDLPSDQYIVSAK</sequence>
<dbReference type="SUPFAM" id="SSF48452">
    <property type="entry name" value="TPR-like"/>
    <property type="match status" value="1"/>
</dbReference>
<dbReference type="Proteomes" id="UP000184301">
    <property type="component" value="Unassembled WGS sequence"/>
</dbReference>
<gene>
    <name evidence="1" type="ORF">SAMN02745243_04190</name>
</gene>